<dbReference type="Proteomes" id="UP001164539">
    <property type="component" value="Chromosome 10"/>
</dbReference>
<evidence type="ECO:0000313" key="1">
    <source>
        <dbReference type="EMBL" id="KAJ4709411.1"/>
    </source>
</evidence>
<comment type="caution">
    <text evidence="1">The sequence shown here is derived from an EMBL/GenBank/DDBJ whole genome shotgun (WGS) entry which is preliminary data.</text>
</comment>
<evidence type="ECO:0000313" key="2">
    <source>
        <dbReference type="Proteomes" id="UP001164539"/>
    </source>
</evidence>
<proteinExistence type="predicted"/>
<dbReference type="EMBL" id="CM051403">
    <property type="protein sequence ID" value="KAJ4709411.1"/>
    <property type="molecule type" value="Genomic_DNA"/>
</dbReference>
<reference evidence="1 2" key="1">
    <citation type="journal article" date="2023" name="Science">
        <title>Complex scaffold remodeling in plant triterpene biosynthesis.</title>
        <authorList>
            <person name="De La Pena R."/>
            <person name="Hodgson H."/>
            <person name="Liu J.C."/>
            <person name="Stephenson M.J."/>
            <person name="Martin A.C."/>
            <person name="Owen C."/>
            <person name="Harkess A."/>
            <person name="Leebens-Mack J."/>
            <person name="Jimenez L.E."/>
            <person name="Osbourn A."/>
            <person name="Sattely E.S."/>
        </authorList>
    </citation>
    <scope>NUCLEOTIDE SEQUENCE [LARGE SCALE GENOMIC DNA]</scope>
    <source>
        <strain evidence="2">cv. JPN11</strain>
        <tissue evidence="1">Leaf</tissue>
    </source>
</reference>
<sequence>MEFKKEKLVRFYSDGKQQKETLWGKNDSIHLEKSSSTYRNSLPSMVNGVLGARSRLPETCNIGRSKVFSQESTPWYKTILDPGSDIVLQWNRVFIVSCLLALFVDPLYFYLPAVGGDEKTSCVKTDLKLRIVATLFRTIADLFYLLHMIIKFRTAYVAPSTRVFGRGELVMDPKKIARRYLRSDFFIDLIATLPLPQIVIWFIIPATRSSRTDHKNNALALIVLLQYVPRLYLIFPLSSEIIKATGVVTKTAWAGAAYNLLLYMLASHVLGAAWYLLSVDRYTSCWKKECKKEVNTTLCLDCLDCDVFNHDDRNKWASSTKVFNNCDAKDDTFDYGIFKNAVTKKVVSSAFFEKYFYCLWWGLQQLSSYGQNLSTSTFIGETSFAILIAILGLVLFAHLIGNMQTYLQSMTVRLEEWRLKRRDTEEWMRHRQLPEDLKHRVRRFVQYKWLATRGVDEETILRGLPADLRRDIQRPPMFGPCSTCPILLTNG</sequence>
<gene>
    <name evidence="1" type="ORF">OWV82_019207</name>
</gene>
<name>A0ACC1XE62_MELAZ</name>
<accession>A0ACC1XE62</accession>
<keyword evidence="2" id="KW-1185">Reference proteome</keyword>
<organism evidence="1 2">
    <name type="scientific">Melia azedarach</name>
    <name type="common">Chinaberry tree</name>
    <dbReference type="NCBI Taxonomy" id="155640"/>
    <lineage>
        <taxon>Eukaryota</taxon>
        <taxon>Viridiplantae</taxon>
        <taxon>Streptophyta</taxon>
        <taxon>Embryophyta</taxon>
        <taxon>Tracheophyta</taxon>
        <taxon>Spermatophyta</taxon>
        <taxon>Magnoliopsida</taxon>
        <taxon>eudicotyledons</taxon>
        <taxon>Gunneridae</taxon>
        <taxon>Pentapetalae</taxon>
        <taxon>rosids</taxon>
        <taxon>malvids</taxon>
        <taxon>Sapindales</taxon>
        <taxon>Meliaceae</taxon>
        <taxon>Melia</taxon>
    </lineage>
</organism>
<protein>
    <submittedName>
        <fullName evidence="1">Cyclic nucleotide-gated channel</fullName>
    </submittedName>
</protein>